<protein>
    <submittedName>
        <fullName evidence="3">LALA0S05e04412g1_1</fullName>
    </submittedName>
</protein>
<dbReference type="InterPro" id="IPR020568">
    <property type="entry name" value="Ribosomal_Su5_D2-typ_SF"/>
</dbReference>
<comment type="similarity">
    <text evidence="1">Belongs to the IMPACT family.</text>
</comment>
<dbReference type="AlphaFoldDB" id="A0A0C7MR35"/>
<evidence type="ECO:0000259" key="2">
    <source>
        <dbReference type="Pfam" id="PF01205"/>
    </source>
</evidence>
<proteinExistence type="inferred from homology"/>
<dbReference type="InterPro" id="IPR023582">
    <property type="entry name" value="Impact"/>
</dbReference>
<feature type="domain" description="Impact N-terminal" evidence="2">
    <location>
        <begin position="30"/>
        <end position="157"/>
    </location>
</feature>
<dbReference type="GO" id="GO:0006446">
    <property type="term" value="P:regulation of translational initiation"/>
    <property type="evidence" value="ECO:0007669"/>
    <property type="project" value="TreeGrafter"/>
</dbReference>
<name>A0A0C7MR35_9SACH</name>
<dbReference type="Pfam" id="PF01205">
    <property type="entry name" value="Impact_N"/>
    <property type="match status" value="1"/>
</dbReference>
<evidence type="ECO:0000313" key="4">
    <source>
        <dbReference type="Proteomes" id="UP000054304"/>
    </source>
</evidence>
<dbReference type="RefSeq" id="XP_022628609.1">
    <property type="nucleotide sequence ID" value="XM_022772268.1"/>
</dbReference>
<dbReference type="GeneID" id="34685851"/>
<gene>
    <name evidence="3" type="ORF">LALA0_S05e04412g</name>
</gene>
<dbReference type="InterPro" id="IPR020569">
    <property type="entry name" value="UPF0029_Impact_CS"/>
</dbReference>
<dbReference type="SUPFAM" id="SSF54211">
    <property type="entry name" value="Ribosomal protein S5 domain 2-like"/>
    <property type="match status" value="1"/>
</dbReference>
<dbReference type="Gene3D" id="3.30.230.30">
    <property type="entry name" value="Impact, N-terminal domain"/>
    <property type="match status" value="1"/>
</dbReference>
<dbReference type="HOGENOM" id="CLU_045276_2_2_1"/>
<accession>A0A0C7MR35</accession>
<dbReference type="InterPro" id="IPR036956">
    <property type="entry name" value="Impact_N_sf"/>
</dbReference>
<sequence length="165" mass="17982">MLLIGPSRMVIYRSTRTMGTWSVSDVIVDKKSKFQGRCCSLKGQDEIPGILEELVNTNKSVSKASHPCMYAWRTGTPAAVEVPGFKRGKKVLKTENRVQNLEQGCDDCGEAGAGQRLLTLLEHSGVTNVLVVVSRWYGGTPLGSARFRHITTAAVESLKQGSFVP</sequence>
<organism evidence="3 4">
    <name type="scientific">Lachancea lanzarotensis</name>
    <dbReference type="NCBI Taxonomy" id="1245769"/>
    <lineage>
        <taxon>Eukaryota</taxon>
        <taxon>Fungi</taxon>
        <taxon>Dikarya</taxon>
        <taxon>Ascomycota</taxon>
        <taxon>Saccharomycotina</taxon>
        <taxon>Saccharomycetes</taxon>
        <taxon>Saccharomycetales</taxon>
        <taxon>Saccharomycetaceae</taxon>
        <taxon>Lachancea</taxon>
    </lineage>
</organism>
<dbReference type="OrthoDB" id="69641at2759"/>
<dbReference type="EMBL" id="LN736364">
    <property type="protein sequence ID" value="CEP62383.1"/>
    <property type="molecule type" value="Genomic_DNA"/>
</dbReference>
<dbReference type="GO" id="GO:0140469">
    <property type="term" value="P:GCN2-mediated signaling"/>
    <property type="evidence" value="ECO:0007669"/>
    <property type="project" value="TreeGrafter"/>
</dbReference>
<dbReference type="GO" id="GO:0005737">
    <property type="term" value="C:cytoplasm"/>
    <property type="evidence" value="ECO:0007669"/>
    <property type="project" value="TreeGrafter"/>
</dbReference>
<dbReference type="InterPro" id="IPR001498">
    <property type="entry name" value="Impact_N"/>
</dbReference>
<evidence type="ECO:0000256" key="1">
    <source>
        <dbReference type="ARBA" id="ARBA00007665"/>
    </source>
</evidence>
<reference evidence="3 4" key="1">
    <citation type="submission" date="2014-12" db="EMBL/GenBank/DDBJ databases">
        <authorList>
            <person name="Neuveglise Cecile"/>
        </authorList>
    </citation>
    <scope>NUCLEOTIDE SEQUENCE [LARGE SCALE GENOMIC DNA]</scope>
    <source>
        <strain evidence="3 4">CBS 12615</strain>
    </source>
</reference>
<keyword evidence="4" id="KW-1185">Reference proteome</keyword>
<dbReference type="STRING" id="1245769.A0A0C7MR35"/>
<dbReference type="Proteomes" id="UP000054304">
    <property type="component" value="Unassembled WGS sequence"/>
</dbReference>
<dbReference type="PANTHER" id="PTHR16301">
    <property type="entry name" value="IMPACT-RELATED"/>
    <property type="match status" value="1"/>
</dbReference>
<dbReference type="PROSITE" id="PS00910">
    <property type="entry name" value="UPF0029"/>
    <property type="match status" value="1"/>
</dbReference>
<evidence type="ECO:0000313" key="3">
    <source>
        <dbReference type="EMBL" id="CEP62383.1"/>
    </source>
</evidence>
<dbReference type="PANTHER" id="PTHR16301:SF17">
    <property type="entry name" value="IMPACT FAMILY MEMBER YDL177C"/>
    <property type="match status" value="1"/>
</dbReference>